<reference evidence="2 3" key="1">
    <citation type="submission" date="2024-09" db="EMBL/GenBank/DDBJ databases">
        <title>Itraconazole resistance in Madurella fahalii resulting from another homologue of gene encoding cytochrome P450 14-alpha sterol demethylase (CYP51).</title>
        <authorList>
            <person name="Yoshioka I."/>
            <person name="Fahal A.H."/>
            <person name="Kaneko S."/>
            <person name="Yaguchi T."/>
        </authorList>
    </citation>
    <scope>NUCLEOTIDE SEQUENCE [LARGE SCALE GENOMIC DNA]</scope>
    <source>
        <strain evidence="2 3">IFM 68171</strain>
    </source>
</reference>
<proteinExistence type="predicted"/>
<gene>
    <name evidence="2" type="ORF">MFIFM68171_05825</name>
</gene>
<evidence type="ECO:0000313" key="3">
    <source>
        <dbReference type="Proteomes" id="UP001628179"/>
    </source>
</evidence>
<keyword evidence="3" id="KW-1185">Reference proteome</keyword>
<name>A0ABQ0GDJ3_9PEZI</name>
<dbReference type="RefSeq" id="XP_070917346.1">
    <property type="nucleotide sequence ID" value="XM_071061245.1"/>
</dbReference>
<comment type="caution">
    <text evidence="2">The sequence shown here is derived from an EMBL/GenBank/DDBJ whole genome shotgun (WGS) entry which is preliminary data.</text>
</comment>
<keyword evidence="1" id="KW-0812">Transmembrane</keyword>
<feature type="transmembrane region" description="Helical" evidence="1">
    <location>
        <begin position="78"/>
        <end position="96"/>
    </location>
</feature>
<sequence length="201" mass="21818">MIRLDGSRTALITIVLFFQGHGHWVLIIRYGATICGILALMFVPIIFSTDYSALDLQELAAGCRVEIDANIADDGIRITVWAQEMVLILIAILGAFHSSTTRAKEIGAGIAITHVALTVALLIQMTRGTLTSADAIMGSMLLDSQSSALSLQLLTKETLAARWQVYIMAPCQALGLGLLPLPRFQTGSLLYHVKMHYYVSA</sequence>
<dbReference type="EMBL" id="BAAFSV010000003">
    <property type="protein sequence ID" value="GAB1315615.1"/>
    <property type="molecule type" value="Genomic_DNA"/>
</dbReference>
<evidence type="ECO:0000256" key="1">
    <source>
        <dbReference type="SAM" id="Phobius"/>
    </source>
</evidence>
<feature type="transmembrane region" description="Helical" evidence="1">
    <location>
        <begin position="108"/>
        <end position="125"/>
    </location>
</feature>
<dbReference type="Proteomes" id="UP001628179">
    <property type="component" value="Unassembled WGS sequence"/>
</dbReference>
<organism evidence="2 3">
    <name type="scientific">Madurella fahalii</name>
    <dbReference type="NCBI Taxonomy" id="1157608"/>
    <lineage>
        <taxon>Eukaryota</taxon>
        <taxon>Fungi</taxon>
        <taxon>Dikarya</taxon>
        <taxon>Ascomycota</taxon>
        <taxon>Pezizomycotina</taxon>
        <taxon>Sordariomycetes</taxon>
        <taxon>Sordariomycetidae</taxon>
        <taxon>Sordariales</taxon>
        <taxon>Sordariales incertae sedis</taxon>
        <taxon>Madurella</taxon>
    </lineage>
</organism>
<feature type="transmembrane region" description="Helical" evidence="1">
    <location>
        <begin position="27"/>
        <end position="47"/>
    </location>
</feature>
<accession>A0ABQ0GDJ3</accession>
<evidence type="ECO:0000313" key="2">
    <source>
        <dbReference type="EMBL" id="GAB1315615.1"/>
    </source>
</evidence>
<protein>
    <submittedName>
        <fullName evidence="2">Uncharacterized protein</fullName>
    </submittedName>
</protein>
<dbReference type="GeneID" id="98176568"/>
<keyword evidence="1" id="KW-0472">Membrane</keyword>
<keyword evidence="1" id="KW-1133">Transmembrane helix</keyword>